<keyword evidence="2" id="KW-0472">Membrane</keyword>
<accession>A0A7Y9JPT9</accession>
<evidence type="ECO:0000313" key="4">
    <source>
        <dbReference type="Proteomes" id="UP000516957"/>
    </source>
</evidence>
<organism evidence="3 4">
    <name type="scientific">Nocardioides marinisabuli</name>
    <dbReference type="NCBI Taxonomy" id="419476"/>
    <lineage>
        <taxon>Bacteria</taxon>
        <taxon>Bacillati</taxon>
        <taxon>Actinomycetota</taxon>
        <taxon>Actinomycetes</taxon>
        <taxon>Propionibacteriales</taxon>
        <taxon>Nocardioidaceae</taxon>
        <taxon>Nocardioides</taxon>
    </lineage>
</organism>
<dbReference type="RefSeq" id="WP_179614594.1">
    <property type="nucleotide sequence ID" value="NZ_CP059163.1"/>
</dbReference>
<name>A0A7Y9JPT9_9ACTN</name>
<sequence>MTTDPGLESRSATTGEPRPDRAARRSPALRRTARATLVLDALAVAGCVALAVAFSVDPLAVAVAIMLLVPFLVSAVVVLVGARVRDAAFAWLLVGPACAGTLGLLALVLVQWRFNAF</sequence>
<feature type="transmembrane region" description="Helical" evidence="2">
    <location>
        <begin position="60"/>
        <end position="82"/>
    </location>
</feature>
<evidence type="ECO:0000256" key="1">
    <source>
        <dbReference type="SAM" id="MobiDB-lite"/>
    </source>
</evidence>
<dbReference type="EMBL" id="JACCBE010000001">
    <property type="protein sequence ID" value="NYD56740.1"/>
    <property type="molecule type" value="Genomic_DNA"/>
</dbReference>
<keyword evidence="4" id="KW-1185">Reference proteome</keyword>
<dbReference type="AlphaFoldDB" id="A0A7Y9JPT9"/>
<gene>
    <name evidence="3" type="ORF">BKA08_000978</name>
</gene>
<keyword evidence="2" id="KW-0812">Transmembrane</keyword>
<reference evidence="3 4" key="1">
    <citation type="submission" date="2020-07" db="EMBL/GenBank/DDBJ databases">
        <title>Sequencing the genomes of 1000 actinobacteria strains.</title>
        <authorList>
            <person name="Klenk H.-P."/>
        </authorList>
    </citation>
    <scope>NUCLEOTIDE SEQUENCE [LARGE SCALE GENOMIC DNA]</scope>
    <source>
        <strain evidence="3 4">DSM 18965</strain>
    </source>
</reference>
<feature type="region of interest" description="Disordered" evidence="1">
    <location>
        <begin position="1"/>
        <end position="27"/>
    </location>
</feature>
<evidence type="ECO:0000256" key="2">
    <source>
        <dbReference type="SAM" id="Phobius"/>
    </source>
</evidence>
<dbReference type="Proteomes" id="UP000516957">
    <property type="component" value="Unassembled WGS sequence"/>
</dbReference>
<feature type="transmembrane region" description="Helical" evidence="2">
    <location>
        <begin position="35"/>
        <end position="54"/>
    </location>
</feature>
<comment type="caution">
    <text evidence="3">The sequence shown here is derived from an EMBL/GenBank/DDBJ whole genome shotgun (WGS) entry which is preliminary data.</text>
</comment>
<evidence type="ECO:0000313" key="3">
    <source>
        <dbReference type="EMBL" id="NYD56740.1"/>
    </source>
</evidence>
<protein>
    <submittedName>
        <fullName evidence="3">Putative membrane protein</fullName>
    </submittedName>
</protein>
<proteinExistence type="predicted"/>
<feature type="transmembrane region" description="Helical" evidence="2">
    <location>
        <begin position="89"/>
        <end position="112"/>
    </location>
</feature>
<keyword evidence="2" id="KW-1133">Transmembrane helix</keyword>